<keyword evidence="6" id="KW-1185">Reference proteome</keyword>
<name>A0A318KE70_9NOCA</name>
<dbReference type="Proteomes" id="UP000247569">
    <property type="component" value="Unassembled WGS sequence"/>
</dbReference>
<comment type="caution">
    <text evidence="5">The sequence shown here is derived from an EMBL/GenBank/DDBJ whole genome shotgun (WGS) entry which is preliminary data.</text>
</comment>
<evidence type="ECO:0000313" key="5">
    <source>
        <dbReference type="EMBL" id="PXX71225.1"/>
    </source>
</evidence>
<evidence type="ECO:0000313" key="6">
    <source>
        <dbReference type="Proteomes" id="UP000247569"/>
    </source>
</evidence>
<dbReference type="PANTHER" id="PTHR46796:SF6">
    <property type="entry name" value="ARAC SUBFAMILY"/>
    <property type="match status" value="1"/>
</dbReference>
<accession>A0A318KE70</accession>
<evidence type="ECO:0000259" key="4">
    <source>
        <dbReference type="PROSITE" id="PS01124"/>
    </source>
</evidence>
<keyword evidence="3" id="KW-0804">Transcription</keyword>
<gene>
    <name evidence="5" type="ORF">DFR70_101647</name>
</gene>
<dbReference type="Gene3D" id="1.10.10.60">
    <property type="entry name" value="Homeodomain-like"/>
    <property type="match status" value="2"/>
</dbReference>
<evidence type="ECO:0000256" key="2">
    <source>
        <dbReference type="ARBA" id="ARBA00023125"/>
    </source>
</evidence>
<proteinExistence type="predicted"/>
<dbReference type="PROSITE" id="PS01124">
    <property type="entry name" value="HTH_ARAC_FAMILY_2"/>
    <property type="match status" value="1"/>
</dbReference>
<dbReference type="InterPro" id="IPR009057">
    <property type="entry name" value="Homeodomain-like_sf"/>
</dbReference>
<sequence>MPTYVRRTFCSWEVSEWRSLLVQSFEHASEVEALPMPAVADLHLVLCVAGDAVMRTHGSGGSERRRWVPGHLELMIPGRSITRDYRATSALRTIQVHLPAATAERTAAELDCGKPDFEALSAALGAGDPVVEHVLRALPQADVANDLYAESAAAFLTTHLLSKGKHEAPPGPEHAAVRAGTAFMRERLAEPITLADIAGAAHLSVYHFIRVFRAATGETPHRYLIRLRIEQARRLLSGSALTIGQIAERCGFASPGALSSAFVNEVGVRPSVYRKI</sequence>
<dbReference type="InterPro" id="IPR018060">
    <property type="entry name" value="HTH_AraC"/>
</dbReference>
<evidence type="ECO:0000256" key="1">
    <source>
        <dbReference type="ARBA" id="ARBA00023015"/>
    </source>
</evidence>
<dbReference type="GO" id="GO:0043565">
    <property type="term" value="F:sequence-specific DNA binding"/>
    <property type="evidence" value="ECO:0007669"/>
    <property type="project" value="InterPro"/>
</dbReference>
<dbReference type="InterPro" id="IPR050204">
    <property type="entry name" value="AraC_XylS_family_regulators"/>
</dbReference>
<dbReference type="GO" id="GO:0003700">
    <property type="term" value="F:DNA-binding transcription factor activity"/>
    <property type="evidence" value="ECO:0007669"/>
    <property type="project" value="InterPro"/>
</dbReference>
<organism evidence="5 6">
    <name type="scientific">Nocardia tenerifensis</name>
    <dbReference type="NCBI Taxonomy" id="228006"/>
    <lineage>
        <taxon>Bacteria</taxon>
        <taxon>Bacillati</taxon>
        <taxon>Actinomycetota</taxon>
        <taxon>Actinomycetes</taxon>
        <taxon>Mycobacteriales</taxon>
        <taxon>Nocardiaceae</taxon>
        <taxon>Nocardia</taxon>
    </lineage>
</organism>
<keyword evidence="2" id="KW-0238">DNA-binding</keyword>
<feature type="domain" description="HTH araC/xylS-type" evidence="4">
    <location>
        <begin position="178"/>
        <end position="276"/>
    </location>
</feature>
<protein>
    <submittedName>
        <fullName evidence="5">AraC family transcriptional regulator</fullName>
    </submittedName>
</protein>
<reference evidence="5 6" key="1">
    <citation type="submission" date="2018-05" db="EMBL/GenBank/DDBJ databases">
        <title>Genomic Encyclopedia of Type Strains, Phase IV (KMG-IV): sequencing the most valuable type-strain genomes for metagenomic binning, comparative biology and taxonomic classification.</title>
        <authorList>
            <person name="Goeker M."/>
        </authorList>
    </citation>
    <scope>NUCLEOTIDE SEQUENCE [LARGE SCALE GENOMIC DNA]</scope>
    <source>
        <strain evidence="5 6">DSM 44704</strain>
    </source>
</reference>
<dbReference type="AlphaFoldDB" id="A0A318KE70"/>
<evidence type="ECO:0000256" key="3">
    <source>
        <dbReference type="ARBA" id="ARBA00023163"/>
    </source>
</evidence>
<dbReference type="EMBL" id="QJKF01000001">
    <property type="protein sequence ID" value="PXX71225.1"/>
    <property type="molecule type" value="Genomic_DNA"/>
</dbReference>
<dbReference type="SMART" id="SM00342">
    <property type="entry name" value="HTH_ARAC"/>
    <property type="match status" value="1"/>
</dbReference>
<dbReference type="Pfam" id="PF12833">
    <property type="entry name" value="HTH_18"/>
    <property type="match status" value="1"/>
</dbReference>
<keyword evidence="1" id="KW-0805">Transcription regulation</keyword>
<dbReference type="SUPFAM" id="SSF46689">
    <property type="entry name" value="Homeodomain-like"/>
    <property type="match status" value="2"/>
</dbReference>
<dbReference type="PANTHER" id="PTHR46796">
    <property type="entry name" value="HTH-TYPE TRANSCRIPTIONAL ACTIVATOR RHAS-RELATED"/>
    <property type="match status" value="1"/>
</dbReference>